<dbReference type="HOGENOM" id="CLU_037990_4_0_2"/>
<keyword evidence="2" id="KW-0489">Methyltransferase</keyword>
<gene>
    <name evidence="2" type="ORF">MSVAZ_2387</name>
</gene>
<evidence type="ECO:0000259" key="1">
    <source>
        <dbReference type="Pfam" id="PF08241"/>
    </source>
</evidence>
<dbReference type="EC" id="2.1.1.17" evidence="2"/>
<dbReference type="KEGG" id="mvc:MSVAZ_2387"/>
<dbReference type="CDD" id="cd02440">
    <property type="entry name" value="AdoMet_MTases"/>
    <property type="match status" value="1"/>
</dbReference>
<evidence type="ECO:0000313" key="3">
    <source>
        <dbReference type="Proteomes" id="UP000033096"/>
    </source>
</evidence>
<dbReference type="STRING" id="1434123.MSVAZ_2387"/>
<proteinExistence type="predicted"/>
<dbReference type="Proteomes" id="UP000033096">
    <property type="component" value="Chromosome"/>
</dbReference>
<feature type="domain" description="Methyltransferase type 11" evidence="1">
    <location>
        <begin position="54"/>
        <end position="149"/>
    </location>
</feature>
<dbReference type="PANTHER" id="PTHR43591">
    <property type="entry name" value="METHYLTRANSFERASE"/>
    <property type="match status" value="1"/>
</dbReference>
<reference evidence="2 3" key="1">
    <citation type="submission" date="2014-07" db="EMBL/GenBank/DDBJ databases">
        <title>Methanogenic archaea and the global carbon cycle.</title>
        <authorList>
            <person name="Henriksen J.R."/>
            <person name="Luke J."/>
            <person name="Reinhart S."/>
            <person name="Benedict M.N."/>
            <person name="Youngblut N.D."/>
            <person name="Metcalf M.E."/>
            <person name="Whitaker R.J."/>
            <person name="Metcalf W.W."/>
        </authorList>
    </citation>
    <scope>NUCLEOTIDE SEQUENCE [LARGE SCALE GENOMIC DNA]</scope>
    <source>
        <strain evidence="2 3">Z-761</strain>
    </source>
</reference>
<accession>A0A0E3LHQ0</accession>
<dbReference type="AlphaFoldDB" id="A0A0E3LHQ0"/>
<dbReference type="InterPro" id="IPR013216">
    <property type="entry name" value="Methyltransf_11"/>
</dbReference>
<name>A0A0E3LHQ0_9EURY</name>
<dbReference type="PANTHER" id="PTHR43591:SF24">
    <property type="entry name" value="2-METHOXY-6-POLYPRENYL-1,4-BENZOQUINOL METHYLASE, MITOCHONDRIAL"/>
    <property type="match status" value="1"/>
</dbReference>
<dbReference type="PATRIC" id="fig|1434123.4.peg.2919"/>
<dbReference type="GO" id="GO:0032259">
    <property type="term" value="P:methylation"/>
    <property type="evidence" value="ECO:0007669"/>
    <property type="project" value="UniProtKB-KW"/>
</dbReference>
<evidence type="ECO:0000313" key="2">
    <source>
        <dbReference type="EMBL" id="AKB44656.1"/>
    </source>
</evidence>
<dbReference type="Gene3D" id="3.40.50.150">
    <property type="entry name" value="Vaccinia Virus protein VP39"/>
    <property type="match status" value="1"/>
</dbReference>
<dbReference type="Pfam" id="PF08241">
    <property type="entry name" value="Methyltransf_11"/>
    <property type="match status" value="1"/>
</dbReference>
<dbReference type="InterPro" id="IPR029063">
    <property type="entry name" value="SAM-dependent_MTases_sf"/>
</dbReference>
<dbReference type="SUPFAM" id="SSF53335">
    <property type="entry name" value="S-adenosyl-L-methionine-dependent methyltransferases"/>
    <property type="match status" value="1"/>
</dbReference>
<sequence>MEDATLKKEIREYWDEGAWNYDCHVNHGMKTYGERELWKEAFSVRLPDRPLDVLDVGCGTGAMGLVLSEMGHRVKGIDLSENMMSIGREKAKECGLSMTFEIGDAEQTQFEDNTFDVVVNRHLLWTLPHPEKALLDWKRVIKPGGFVIVIEGCWDNGTLSAKLGREMTYTLEKLFTPKLRKEKYHYIDSVEKALPNMGGVTQEKAKVYFSSAGLSNIYVHDLSKIQEYQKKELTWYRKISSSTNRYMISGIKSE</sequence>
<organism evidence="2 3">
    <name type="scientific">Methanosarcina vacuolata Z-761</name>
    <dbReference type="NCBI Taxonomy" id="1434123"/>
    <lineage>
        <taxon>Archaea</taxon>
        <taxon>Methanobacteriati</taxon>
        <taxon>Methanobacteriota</taxon>
        <taxon>Stenosarchaea group</taxon>
        <taxon>Methanomicrobia</taxon>
        <taxon>Methanosarcinales</taxon>
        <taxon>Methanosarcinaceae</taxon>
        <taxon>Methanosarcina</taxon>
    </lineage>
</organism>
<dbReference type="EMBL" id="CP009520">
    <property type="protein sequence ID" value="AKB44656.1"/>
    <property type="molecule type" value="Genomic_DNA"/>
</dbReference>
<keyword evidence="2" id="KW-0808">Transferase</keyword>
<protein>
    <submittedName>
        <fullName evidence="2">Phosphatidylethanolamine N-methyltransferase</fullName>
        <ecNumber evidence="2">2.1.1.17</ecNumber>
    </submittedName>
</protein>
<dbReference type="GeneID" id="24810872"/>
<dbReference type="GO" id="GO:0004608">
    <property type="term" value="F:phosphatidylethanolamine N-methyltransferase activity"/>
    <property type="evidence" value="ECO:0007669"/>
    <property type="project" value="UniProtKB-EC"/>
</dbReference>
<keyword evidence="3" id="KW-1185">Reference proteome</keyword>
<dbReference type="RefSeq" id="WP_048121481.1">
    <property type="nucleotide sequence ID" value="NZ_CP009520.1"/>
</dbReference>